<accession>X1R8C4</accession>
<proteinExistence type="predicted"/>
<evidence type="ECO:0000313" key="1">
    <source>
        <dbReference type="EMBL" id="GAI76952.1"/>
    </source>
</evidence>
<reference evidence="1" key="1">
    <citation type="journal article" date="2014" name="Front. Microbiol.">
        <title>High frequency of phylogenetically diverse reductive dehalogenase-homologous genes in deep subseafloor sedimentary metagenomes.</title>
        <authorList>
            <person name="Kawai M."/>
            <person name="Futagami T."/>
            <person name="Toyoda A."/>
            <person name="Takaki Y."/>
            <person name="Nishi S."/>
            <person name="Hori S."/>
            <person name="Arai W."/>
            <person name="Tsubouchi T."/>
            <person name="Morono Y."/>
            <person name="Uchiyama I."/>
            <person name="Ito T."/>
            <person name="Fujiyama A."/>
            <person name="Inagaki F."/>
            <person name="Takami H."/>
        </authorList>
    </citation>
    <scope>NUCLEOTIDE SEQUENCE</scope>
    <source>
        <strain evidence="1">Expedition CK06-06</strain>
    </source>
</reference>
<dbReference type="AlphaFoldDB" id="X1R8C4"/>
<sequence length="67" mass="7487">PKLGGYYDMLREKGFLFAGAAPLPMHRPLNEIYLKWISKAVAGEAYPDMALDSLAKEVDELLVELGY</sequence>
<dbReference type="EMBL" id="BARW01011808">
    <property type="protein sequence ID" value="GAI76952.1"/>
    <property type="molecule type" value="Genomic_DNA"/>
</dbReference>
<gene>
    <name evidence="1" type="ORF">S12H4_22587</name>
</gene>
<organism evidence="1">
    <name type="scientific">marine sediment metagenome</name>
    <dbReference type="NCBI Taxonomy" id="412755"/>
    <lineage>
        <taxon>unclassified sequences</taxon>
        <taxon>metagenomes</taxon>
        <taxon>ecological metagenomes</taxon>
    </lineage>
</organism>
<feature type="non-terminal residue" evidence="1">
    <location>
        <position position="1"/>
    </location>
</feature>
<protein>
    <submittedName>
        <fullName evidence="1">Uncharacterized protein</fullName>
    </submittedName>
</protein>
<comment type="caution">
    <text evidence="1">The sequence shown here is derived from an EMBL/GenBank/DDBJ whole genome shotgun (WGS) entry which is preliminary data.</text>
</comment>
<name>X1R8C4_9ZZZZ</name>